<keyword evidence="2" id="KW-0520">NAD</keyword>
<dbReference type="GO" id="GO:0016628">
    <property type="term" value="F:oxidoreductase activity, acting on the CH-CH group of donors, NAD or NADP as acceptor"/>
    <property type="evidence" value="ECO:0007669"/>
    <property type="project" value="InterPro"/>
</dbReference>
<organism evidence="5 6">
    <name type="scientific">Candidatus Nitrosymbiomonas proteolyticus</name>
    <dbReference type="NCBI Taxonomy" id="2608984"/>
    <lineage>
        <taxon>Bacteria</taxon>
        <taxon>Bacillati</taxon>
        <taxon>Armatimonadota</taxon>
        <taxon>Armatimonadota incertae sedis</taxon>
        <taxon>Candidatus Nitrosymbiomonas</taxon>
    </lineage>
</organism>
<dbReference type="SUPFAM" id="SSF52413">
    <property type="entry name" value="UDP-glucose/GDP-mannose dehydrogenase C-terminal domain"/>
    <property type="match status" value="1"/>
</dbReference>
<dbReference type="Gene3D" id="3.40.50.720">
    <property type="entry name" value="NAD(P)-binding Rossmann-like Domain"/>
    <property type="match status" value="2"/>
</dbReference>
<dbReference type="InterPro" id="IPR028359">
    <property type="entry name" value="UDP_ManNAc/GlcNAc_DH"/>
</dbReference>
<name>A0A809S344_9BACT</name>
<evidence type="ECO:0000259" key="4">
    <source>
        <dbReference type="SMART" id="SM00984"/>
    </source>
</evidence>
<dbReference type="GO" id="GO:0051287">
    <property type="term" value="F:NAD binding"/>
    <property type="evidence" value="ECO:0007669"/>
    <property type="project" value="InterPro"/>
</dbReference>
<sequence length="435" mass="47729">MKDQILQRIASRKAVVGVVGLGYVGLPLSLQFAESGFPTLGFDIDPTKAETLNRGETYIKHITGERVASAVAGGKLAATSDFSRAKECDALILCVPTPLGTHMEPDMQYVVGSLDSLREGIRADQILSLESTTYPGTTREIVVPQVEQLGFEVGKDVFVAFSPEREDPGNPSFRTATIPKVVGGVTDACREVGVALYGSVIERIVPVSSPEVAEMSKLLENIYRAVNVGLVNELKIVCDAMEIDIWEVIEAASTKPFGFTPFYPGPGLGGHCIPIDPYYLAWRAREFGVRTRFIELAGDVNRRMPDYVVSRLTEALNEQGKALKGANILVLGLAYKKNVDDLRESPAVEILSMLLNKGANARYSDPYFPSIPKMRRHDLQLHSVEVSAEALADQDAVLIATDHDSFDYDLILRHARLVVDSRGRLRGEYPHVRRA</sequence>
<dbReference type="SUPFAM" id="SSF48179">
    <property type="entry name" value="6-phosphogluconate dehydrogenase C-terminal domain-like"/>
    <property type="match status" value="1"/>
</dbReference>
<dbReference type="AlphaFoldDB" id="A0A809S344"/>
<dbReference type="PANTHER" id="PTHR43491">
    <property type="entry name" value="UDP-N-ACETYL-D-MANNOSAMINE DEHYDROGENASE"/>
    <property type="match status" value="1"/>
</dbReference>
<proteinExistence type="inferred from homology"/>
<feature type="domain" description="UDP-glucose/GDP-mannose dehydrogenase C-terminal" evidence="4">
    <location>
        <begin position="329"/>
        <end position="427"/>
    </location>
</feature>
<keyword evidence="1" id="KW-0560">Oxidoreductase</keyword>
<gene>
    <name evidence="5" type="ORF">NPRO_05110</name>
</gene>
<dbReference type="InterPro" id="IPR008927">
    <property type="entry name" value="6-PGluconate_DH-like_C_sf"/>
</dbReference>
<dbReference type="InterPro" id="IPR017476">
    <property type="entry name" value="UDP-Glc/GDP-Man"/>
</dbReference>
<accession>A0A809S344</accession>
<dbReference type="Proteomes" id="UP000662873">
    <property type="component" value="Chromosome"/>
</dbReference>
<dbReference type="EMBL" id="AP021858">
    <property type="protein sequence ID" value="BBO22916.1"/>
    <property type="molecule type" value="Genomic_DNA"/>
</dbReference>
<dbReference type="PIRSF" id="PIRSF000124">
    <property type="entry name" value="UDPglc_GDPman_dh"/>
    <property type="match status" value="1"/>
</dbReference>
<protein>
    <submittedName>
        <fullName evidence="5">Nucleotide sugar dehydrogenase</fullName>
    </submittedName>
</protein>
<dbReference type="PIRSF" id="PIRSF500136">
    <property type="entry name" value="UDP_ManNAc_DH"/>
    <property type="match status" value="1"/>
</dbReference>
<reference evidence="5" key="1">
    <citation type="journal article" name="DNA Res.">
        <title>The physiological potential of anammox bacteria as revealed by their core genome structure.</title>
        <authorList>
            <person name="Okubo T."/>
            <person name="Toyoda A."/>
            <person name="Fukuhara K."/>
            <person name="Uchiyama I."/>
            <person name="Harigaya Y."/>
            <person name="Kuroiwa M."/>
            <person name="Suzuki T."/>
            <person name="Murakami Y."/>
            <person name="Suwa Y."/>
            <person name="Takami H."/>
        </authorList>
    </citation>
    <scope>NUCLEOTIDE SEQUENCE</scope>
    <source>
        <strain evidence="5">317325-2</strain>
    </source>
</reference>
<dbReference type="PANTHER" id="PTHR43491:SF1">
    <property type="entry name" value="UDP-N-ACETYL-D-MANNOSAMINE DEHYDROGENASE"/>
    <property type="match status" value="1"/>
</dbReference>
<evidence type="ECO:0000313" key="6">
    <source>
        <dbReference type="Proteomes" id="UP000662873"/>
    </source>
</evidence>
<dbReference type="GO" id="GO:0016616">
    <property type="term" value="F:oxidoreductase activity, acting on the CH-OH group of donors, NAD or NADP as acceptor"/>
    <property type="evidence" value="ECO:0007669"/>
    <property type="project" value="InterPro"/>
</dbReference>
<dbReference type="GO" id="GO:0000271">
    <property type="term" value="P:polysaccharide biosynthetic process"/>
    <property type="evidence" value="ECO:0007669"/>
    <property type="project" value="InterPro"/>
</dbReference>
<dbReference type="InterPro" id="IPR014026">
    <property type="entry name" value="UDP-Glc/GDP-Man_DH_dimer"/>
</dbReference>
<dbReference type="SMART" id="SM00984">
    <property type="entry name" value="UDPG_MGDP_dh_C"/>
    <property type="match status" value="1"/>
</dbReference>
<evidence type="ECO:0000256" key="2">
    <source>
        <dbReference type="ARBA" id="ARBA00023027"/>
    </source>
</evidence>
<dbReference type="InterPro" id="IPR036220">
    <property type="entry name" value="UDP-Glc/GDP-Man_DH_C_sf"/>
</dbReference>
<evidence type="ECO:0000256" key="1">
    <source>
        <dbReference type="ARBA" id="ARBA00023002"/>
    </source>
</evidence>
<dbReference type="InterPro" id="IPR001732">
    <property type="entry name" value="UDP-Glc/GDP-Man_DH_N"/>
</dbReference>
<dbReference type="Pfam" id="PF03720">
    <property type="entry name" value="UDPG_MGDP_dh_C"/>
    <property type="match status" value="1"/>
</dbReference>
<dbReference type="Pfam" id="PF00984">
    <property type="entry name" value="UDPG_MGDP_dh"/>
    <property type="match status" value="1"/>
</dbReference>
<dbReference type="KEGG" id="npy:NPRO_05110"/>
<comment type="similarity">
    <text evidence="3">Belongs to the UDP-glucose/GDP-mannose dehydrogenase family.</text>
</comment>
<dbReference type="InterPro" id="IPR036291">
    <property type="entry name" value="NAD(P)-bd_dom_sf"/>
</dbReference>
<dbReference type="Pfam" id="PF03721">
    <property type="entry name" value="UDPG_MGDP_dh_N"/>
    <property type="match status" value="1"/>
</dbReference>
<evidence type="ECO:0000256" key="3">
    <source>
        <dbReference type="PIRNR" id="PIRNR000124"/>
    </source>
</evidence>
<dbReference type="SUPFAM" id="SSF51735">
    <property type="entry name" value="NAD(P)-binding Rossmann-fold domains"/>
    <property type="match status" value="1"/>
</dbReference>
<dbReference type="InterPro" id="IPR014027">
    <property type="entry name" value="UDP-Glc/GDP-Man_DH_C"/>
</dbReference>
<evidence type="ECO:0000313" key="5">
    <source>
        <dbReference type="EMBL" id="BBO22916.1"/>
    </source>
</evidence>
<dbReference type="NCBIfam" id="TIGR03026">
    <property type="entry name" value="NDP-sugDHase"/>
    <property type="match status" value="1"/>
</dbReference>